<keyword evidence="3 12" id="KW-0813">Transport</keyword>
<keyword evidence="7" id="KW-0915">Sodium</keyword>
<evidence type="ECO:0000256" key="1">
    <source>
        <dbReference type="ARBA" id="ARBA00004141"/>
    </source>
</evidence>
<dbReference type="GO" id="GO:0005886">
    <property type="term" value="C:plasma membrane"/>
    <property type="evidence" value="ECO:0007669"/>
    <property type="project" value="TreeGrafter"/>
</dbReference>
<evidence type="ECO:0000256" key="3">
    <source>
        <dbReference type="ARBA" id="ARBA00022448"/>
    </source>
</evidence>
<feature type="transmembrane region" description="Helical" evidence="13">
    <location>
        <begin position="14"/>
        <end position="39"/>
    </location>
</feature>
<keyword evidence="6 13" id="KW-1133">Transmembrane helix</keyword>
<evidence type="ECO:0000256" key="10">
    <source>
        <dbReference type="ARBA" id="ARBA00023201"/>
    </source>
</evidence>
<keyword evidence="4 12" id="KW-0894">Sodium channel</keyword>
<comment type="subcellular location">
    <subcellularLocation>
        <location evidence="1">Membrane</location>
        <topology evidence="1">Multi-pass membrane protein</topology>
    </subcellularLocation>
</comment>
<reference evidence="14" key="1">
    <citation type="submission" date="2013-05" db="EMBL/GenBank/DDBJ databases">
        <authorList>
            <person name="Yim A.K.Y."/>
            <person name="Chan T.F."/>
            <person name="Ji K.M."/>
            <person name="Liu X.Y."/>
            <person name="Zhou J.W."/>
            <person name="Li R.Q."/>
            <person name="Yang K.Y."/>
            <person name="Li J."/>
            <person name="Li M."/>
            <person name="Law P.T.W."/>
            <person name="Wu Y.L."/>
            <person name="Cai Z.L."/>
            <person name="Qin H."/>
            <person name="Bao Y."/>
            <person name="Leung R.K.K."/>
            <person name="Ng P.K.S."/>
            <person name="Zou J."/>
            <person name="Zhong X.J."/>
            <person name="Ran P.X."/>
            <person name="Zhong N.S."/>
            <person name="Liu Z.G."/>
            <person name="Tsui S.K.W."/>
        </authorList>
    </citation>
    <scope>NUCLEOTIDE SEQUENCE</scope>
    <source>
        <strain evidence="14">Derf</strain>
        <tissue evidence="14">Whole organism</tissue>
    </source>
</reference>
<evidence type="ECO:0000256" key="2">
    <source>
        <dbReference type="ARBA" id="ARBA00007193"/>
    </source>
</evidence>
<evidence type="ECO:0000256" key="7">
    <source>
        <dbReference type="ARBA" id="ARBA00023053"/>
    </source>
</evidence>
<dbReference type="Proteomes" id="UP000790347">
    <property type="component" value="Unassembled WGS sequence"/>
</dbReference>
<dbReference type="InterPro" id="IPR001873">
    <property type="entry name" value="ENaC"/>
</dbReference>
<evidence type="ECO:0000313" key="14">
    <source>
        <dbReference type="EMBL" id="KAH9501680.1"/>
    </source>
</evidence>
<keyword evidence="15" id="KW-1185">Reference proteome</keyword>
<dbReference type="EMBL" id="ASGP02000006">
    <property type="protein sequence ID" value="KAH9501680.1"/>
    <property type="molecule type" value="Genomic_DNA"/>
</dbReference>
<comment type="similarity">
    <text evidence="2 12">Belongs to the amiloride-sensitive sodium channel (TC 1.A.6) family.</text>
</comment>
<sequence>MNKVQSVQRNVRNIIRIIITIIAIVICAYQIYIVCNLYLRYPTTVDIRVDPSPFVHLPGITVCSELSSTILVEKLIKIEPSIYDDFVGKTRTQIAMMLKKRKYRDKLLKSLHSQTIDIQHNLTVSTEKFFKKCHLATPLGQYLNRVSNNNYYSSTLMHPNWDLQSYNRINCSTLNPIHETISYEFKCFTLFLNRTAYQDINYQIPKDAAANLKYLAWIELNRDFMFNGLIYIHSPEMSHQFAATSNIQQLDPDKHQFVSVSFERQITKLLPPPYATNCYDYRKDGYACRSDCMTECKTKTYVQRADGWPGDVYADNNVSYRFSKTWTNSWSSSGHLEEGLDASELAACSYQCGQMDDCESVQYDVRTARVRERDEDDKSQSHSFTIGILPPKNFQIINEHVPKFEKIEFLIYIGGLISLYMGISFRSIGVSILSWATFSSKHQSGLCIWCCRQTDLKDNNTPTAIAVATSATGNNQQADKTIYYNLPPPTTTTFYNKDYK</sequence>
<evidence type="ECO:0000313" key="15">
    <source>
        <dbReference type="Proteomes" id="UP000790347"/>
    </source>
</evidence>
<evidence type="ECO:0000256" key="12">
    <source>
        <dbReference type="RuleBase" id="RU000679"/>
    </source>
</evidence>
<evidence type="ECO:0000256" key="13">
    <source>
        <dbReference type="SAM" id="Phobius"/>
    </source>
</evidence>
<keyword evidence="11 12" id="KW-0407">Ion channel</keyword>
<keyword evidence="8 12" id="KW-0406">Ion transport</keyword>
<accession>A0A922L1T0</accession>
<evidence type="ECO:0000256" key="8">
    <source>
        <dbReference type="ARBA" id="ARBA00023065"/>
    </source>
</evidence>
<dbReference type="GO" id="GO:0015280">
    <property type="term" value="F:ligand-gated sodium channel activity"/>
    <property type="evidence" value="ECO:0007669"/>
    <property type="project" value="TreeGrafter"/>
</dbReference>
<keyword evidence="10 12" id="KW-0739">Sodium transport</keyword>
<evidence type="ECO:0000256" key="9">
    <source>
        <dbReference type="ARBA" id="ARBA00023136"/>
    </source>
</evidence>
<dbReference type="PANTHER" id="PTHR11690">
    <property type="entry name" value="AMILORIDE-SENSITIVE SODIUM CHANNEL-RELATED"/>
    <property type="match status" value="1"/>
</dbReference>
<keyword evidence="5 12" id="KW-0812">Transmembrane</keyword>
<evidence type="ECO:0000256" key="6">
    <source>
        <dbReference type="ARBA" id="ARBA00022989"/>
    </source>
</evidence>
<dbReference type="Pfam" id="PF00858">
    <property type="entry name" value="ASC"/>
    <property type="match status" value="1"/>
</dbReference>
<evidence type="ECO:0000256" key="5">
    <source>
        <dbReference type="ARBA" id="ARBA00022692"/>
    </source>
</evidence>
<organism evidence="14 15">
    <name type="scientific">Dermatophagoides farinae</name>
    <name type="common">American house dust mite</name>
    <dbReference type="NCBI Taxonomy" id="6954"/>
    <lineage>
        <taxon>Eukaryota</taxon>
        <taxon>Metazoa</taxon>
        <taxon>Ecdysozoa</taxon>
        <taxon>Arthropoda</taxon>
        <taxon>Chelicerata</taxon>
        <taxon>Arachnida</taxon>
        <taxon>Acari</taxon>
        <taxon>Acariformes</taxon>
        <taxon>Sarcoptiformes</taxon>
        <taxon>Astigmata</taxon>
        <taxon>Psoroptidia</taxon>
        <taxon>Analgoidea</taxon>
        <taxon>Pyroglyphidae</taxon>
        <taxon>Dermatophagoidinae</taxon>
        <taxon>Dermatophagoides</taxon>
    </lineage>
</organism>
<reference evidence="14" key="2">
    <citation type="journal article" date="2022" name="Res Sq">
        <title>Comparative Genomics Reveals Insights into the Divergent Evolution of Astigmatic Mites and Household Pest Adaptations.</title>
        <authorList>
            <person name="Xiong Q."/>
            <person name="Wan A.T.-Y."/>
            <person name="Liu X.-Y."/>
            <person name="Fung C.S.-H."/>
            <person name="Xiao X."/>
            <person name="Malainual N."/>
            <person name="Hou J."/>
            <person name="Wang L."/>
            <person name="Wang M."/>
            <person name="Yang K."/>
            <person name="Cui Y."/>
            <person name="Leung E."/>
            <person name="Nong W."/>
            <person name="Shin S.-K."/>
            <person name="Au S."/>
            <person name="Jeong K.Y."/>
            <person name="Chew F.T."/>
            <person name="Hui J."/>
            <person name="Leung T.F."/>
            <person name="Tungtrongchitr A."/>
            <person name="Zhong N."/>
            <person name="Liu Z."/>
            <person name="Tsui S."/>
        </authorList>
    </citation>
    <scope>NUCLEOTIDE SEQUENCE</scope>
    <source>
        <strain evidence="14">Derf</strain>
        <tissue evidence="14">Whole organism</tissue>
    </source>
</reference>
<evidence type="ECO:0000256" key="11">
    <source>
        <dbReference type="ARBA" id="ARBA00023303"/>
    </source>
</evidence>
<name>A0A922L1T0_DERFA</name>
<gene>
    <name evidence="14" type="ORF">DERF_012508</name>
</gene>
<keyword evidence="9 13" id="KW-0472">Membrane</keyword>
<evidence type="ECO:0000256" key="4">
    <source>
        <dbReference type="ARBA" id="ARBA00022461"/>
    </source>
</evidence>
<proteinExistence type="inferred from homology"/>
<dbReference type="AlphaFoldDB" id="A0A922L1T0"/>
<comment type="caution">
    <text evidence="14">The sequence shown here is derived from an EMBL/GenBank/DDBJ whole genome shotgun (WGS) entry which is preliminary data.</text>
</comment>
<protein>
    <submittedName>
        <fullName evidence="14">Uncharacterized protein</fullName>
    </submittedName>
</protein>